<sequence length="166" mass="18218">MTSEPAAPDGDPARTEVPAPAPELLDLYKMAVEMSDRVSARRGAANAFFLSVQTAFIGALGITATDGQSVPWWAALVLTLAGISISVVWWLQLRSYRVLNRAKFDIINAVEPQLPLQIFSKEWEILTENSGGPWWASYTELGETERKVPWVFAALHAGLFIGILCT</sequence>
<proteinExistence type="predicted"/>
<dbReference type="InterPro" id="IPR056918">
    <property type="entry name" value="8xMP"/>
</dbReference>
<feature type="transmembrane region" description="Helical" evidence="1">
    <location>
        <begin position="44"/>
        <end position="64"/>
    </location>
</feature>
<keyword evidence="1" id="KW-1133">Transmembrane helix</keyword>
<dbReference type="EMBL" id="JAJSBI010000010">
    <property type="protein sequence ID" value="MCD9876105.1"/>
    <property type="molecule type" value="Genomic_DNA"/>
</dbReference>
<name>A0A9Q3ZB83_9ACTN</name>
<reference evidence="2" key="1">
    <citation type="submission" date="2021-12" db="EMBL/GenBank/DDBJ databases">
        <authorList>
            <person name="Lee J.-H."/>
            <person name="Kim S.-B."/>
        </authorList>
    </citation>
    <scope>NUCLEOTIDE SEQUENCE</scope>
    <source>
        <strain evidence="2">NR30</strain>
    </source>
</reference>
<accession>A0A9Q3ZB83</accession>
<evidence type="ECO:0000256" key="1">
    <source>
        <dbReference type="SAM" id="Phobius"/>
    </source>
</evidence>
<dbReference type="AlphaFoldDB" id="A0A9Q3ZB83"/>
<dbReference type="RefSeq" id="WP_232650320.1">
    <property type="nucleotide sequence ID" value="NZ_JAJSBI010000010.1"/>
</dbReference>
<dbReference type="Pfam" id="PF24838">
    <property type="entry name" value="8xMP"/>
    <property type="match status" value="1"/>
</dbReference>
<keyword evidence="1" id="KW-0812">Transmembrane</keyword>
<evidence type="ECO:0000313" key="3">
    <source>
        <dbReference type="Proteomes" id="UP001108029"/>
    </source>
</evidence>
<dbReference type="Proteomes" id="UP001108029">
    <property type="component" value="Unassembled WGS sequence"/>
</dbReference>
<protein>
    <recommendedName>
        <fullName evidence="4">Small integral membrane protein</fullName>
    </recommendedName>
</protein>
<gene>
    <name evidence="2" type="ORF">LJ657_21080</name>
</gene>
<evidence type="ECO:0008006" key="4">
    <source>
        <dbReference type="Google" id="ProtNLM"/>
    </source>
</evidence>
<evidence type="ECO:0000313" key="2">
    <source>
        <dbReference type="EMBL" id="MCD9876105.1"/>
    </source>
</evidence>
<feature type="transmembrane region" description="Helical" evidence="1">
    <location>
        <begin position="70"/>
        <end position="91"/>
    </location>
</feature>
<keyword evidence="1" id="KW-0472">Membrane</keyword>
<keyword evidence="3" id="KW-1185">Reference proteome</keyword>
<organism evidence="2 3">
    <name type="scientific">Streptomyces guryensis</name>
    <dbReference type="NCBI Taxonomy" id="2886947"/>
    <lineage>
        <taxon>Bacteria</taxon>
        <taxon>Bacillati</taxon>
        <taxon>Actinomycetota</taxon>
        <taxon>Actinomycetes</taxon>
        <taxon>Kitasatosporales</taxon>
        <taxon>Streptomycetaceae</taxon>
        <taxon>Streptomyces</taxon>
    </lineage>
</organism>
<comment type="caution">
    <text evidence="2">The sequence shown here is derived from an EMBL/GenBank/DDBJ whole genome shotgun (WGS) entry which is preliminary data.</text>
</comment>